<dbReference type="GO" id="GO:0006631">
    <property type="term" value="P:fatty acid metabolic process"/>
    <property type="evidence" value="ECO:0007669"/>
    <property type="project" value="TreeGrafter"/>
</dbReference>
<evidence type="ECO:0000256" key="1">
    <source>
        <dbReference type="ARBA" id="ARBA00006432"/>
    </source>
</evidence>
<dbReference type="PROSITE" id="PS00455">
    <property type="entry name" value="AMP_BINDING"/>
    <property type="match status" value="1"/>
</dbReference>
<proteinExistence type="inferred from homology"/>
<dbReference type="PANTHER" id="PTHR43201">
    <property type="entry name" value="ACYL-COA SYNTHETASE"/>
    <property type="match status" value="1"/>
</dbReference>
<dbReference type="Pfam" id="PF13193">
    <property type="entry name" value="AMP-binding_C"/>
    <property type="match status" value="1"/>
</dbReference>
<dbReference type="EMBL" id="KN838607">
    <property type="protein sequence ID" value="KIK01426.1"/>
    <property type="molecule type" value="Genomic_DNA"/>
</dbReference>
<keyword evidence="2" id="KW-0436">Ligase</keyword>
<sequence>MTWKPHRTLEETEVLLRAPGCVHEVETTLVDGRLYRVYKNLWPSLRDFWLSAVSQYSTDIYIVYEDQRLTYSQVHNRIIQVAASFHQLYGVKKGDRVGICSRNCPDYLVAFWACHLIGAVSVLVNAWLPPQPLRHCLVHTECKVIILDPERASSLETTVSNISEAIVGGIKFLVMDTTDKTRRWQGMEFFNDAVDLFPVACANTKAPTTGMGPEDNATIIFTSGTTGLPKGVLSTQRQFLTNVLNVLAGGCRAALRRGETLSVTQRGGLQKAILISVPLFHVTGSTSFSMIATMTGMKIILTQKWEVEEENVAVAGGYVLSDFVCCGMPMSRISVPAMVSDMSDSSLVGHPLEGLLFGGAPAPDSLVPRARKAFPTATMIQGYGLTETNSIAVSFAGEDYIARPSSTGLASPVNDIMIMWNGVALPHRSVGEVWLRGPNVMKGYWRDPEATNKVITTDGWFKTGDLGYLDEENFLFIKDRLKDIIIRGGENIDSVSVENSLYSDDRILEAAVVGVPDVRLGELVAAVVSIKPAFRGQVTEAGLILRAQKSLPKFAVPVMVVIVDHALERTPSGKIVKGIARKLARRHWEDRCRNGNRIIGSNL</sequence>
<evidence type="ECO:0000313" key="5">
    <source>
        <dbReference type="EMBL" id="KIK01426.1"/>
    </source>
</evidence>
<feature type="domain" description="AMP-dependent synthetase/ligase" evidence="3">
    <location>
        <begin position="53"/>
        <end position="445"/>
    </location>
</feature>
<evidence type="ECO:0000259" key="3">
    <source>
        <dbReference type="Pfam" id="PF00501"/>
    </source>
</evidence>
<dbReference type="AlphaFoldDB" id="A0A0C9X8R6"/>
<name>A0A0C9X8R6_9AGAR</name>
<evidence type="ECO:0008006" key="7">
    <source>
        <dbReference type="Google" id="ProtNLM"/>
    </source>
</evidence>
<dbReference type="InterPro" id="IPR042099">
    <property type="entry name" value="ANL_N_sf"/>
</dbReference>
<dbReference type="GO" id="GO:0031956">
    <property type="term" value="F:medium-chain fatty acid-CoA ligase activity"/>
    <property type="evidence" value="ECO:0007669"/>
    <property type="project" value="TreeGrafter"/>
</dbReference>
<dbReference type="Pfam" id="PF00501">
    <property type="entry name" value="AMP-binding"/>
    <property type="match status" value="1"/>
</dbReference>
<dbReference type="InterPro" id="IPR025110">
    <property type="entry name" value="AMP-bd_C"/>
</dbReference>
<evidence type="ECO:0000313" key="6">
    <source>
        <dbReference type="Proteomes" id="UP000054477"/>
    </source>
</evidence>
<organism evidence="5 6">
    <name type="scientific">Laccaria amethystina LaAM-08-1</name>
    <dbReference type="NCBI Taxonomy" id="1095629"/>
    <lineage>
        <taxon>Eukaryota</taxon>
        <taxon>Fungi</taxon>
        <taxon>Dikarya</taxon>
        <taxon>Basidiomycota</taxon>
        <taxon>Agaricomycotina</taxon>
        <taxon>Agaricomycetes</taxon>
        <taxon>Agaricomycetidae</taxon>
        <taxon>Agaricales</taxon>
        <taxon>Agaricineae</taxon>
        <taxon>Hydnangiaceae</taxon>
        <taxon>Laccaria</taxon>
    </lineage>
</organism>
<dbReference type="InterPro" id="IPR000873">
    <property type="entry name" value="AMP-dep_synth/lig_dom"/>
</dbReference>
<dbReference type="Gene3D" id="3.30.300.30">
    <property type="match status" value="1"/>
</dbReference>
<reference evidence="5 6" key="1">
    <citation type="submission" date="2014-04" db="EMBL/GenBank/DDBJ databases">
        <authorList>
            <consortium name="DOE Joint Genome Institute"/>
            <person name="Kuo A."/>
            <person name="Kohler A."/>
            <person name="Nagy L.G."/>
            <person name="Floudas D."/>
            <person name="Copeland A."/>
            <person name="Barry K.W."/>
            <person name="Cichocki N."/>
            <person name="Veneault-Fourrey C."/>
            <person name="LaButti K."/>
            <person name="Lindquist E.A."/>
            <person name="Lipzen A."/>
            <person name="Lundell T."/>
            <person name="Morin E."/>
            <person name="Murat C."/>
            <person name="Sun H."/>
            <person name="Tunlid A."/>
            <person name="Henrissat B."/>
            <person name="Grigoriev I.V."/>
            <person name="Hibbett D.S."/>
            <person name="Martin F."/>
            <person name="Nordberg H.P."/>
            <person name="Cantor M.N."/>
            <person name="Hua S.X."/>
        </authorList>
    </citation>
    <scope>NUCLEOTIDE SEQUENCE [LARGE SCALE GENOMIC DNA]</scope>
    <source>
        <strain evidence="5 6">LaAM-08-1</strain>
    </source>
</reference>
<gene>
    <name evidence="5" type="ORF">K443DRAFT_98749</name>
</gene>
<feature type="domain" description="AMP-binding enzyme C-terminal" evidence="4">
    <location>
        <begin position="497"/>
        <end position="574"/>
    </location>
</feature>
<keyword evidence="6" id="KW-1185">Reference proteome</keyword>
<evidence type="ECO:0000259" key="4">
    <source>
        <dbReference type="Pfam" id="PF13193"/>
    </source>
</evidence>
<protein>
    <recommendedName>
        <fullName evidence="7">4-coumarate--CoA ligase</fullName>
    </recommendedName>
</protein>
<dbReference type="InterPro" id="IPR045851">
    <property type="entry name" value="AMP-bd_C_sf"/>
</dbReference>
<dbReference type="PANTHER" id="PTHR43201:SF5">
    <property type="entry name" value="MEDIUM-CHAIN ACYL-COA LIGASE ACSF2, MITOCHONDRIAL"/>
    <property type="match status" value="1"/>
</dbReference>
<comment type="similarity">
    <text evidence="1">Belongs to the ATP-dependent AMP-binding enzyme family.</text>
</comment>
<dbReference type="STRING" id="1095629.A0A0C9X8R6"/>
<dbReference type="Gene3D" id="3.40.50.12780">
    <property type="entry name" value="N-terminal domain of ligase-like"/>
    <property type="match status" value="1"/>
</dbReference>
<accession>A0A0C9X8R6</accession>
<reference evidence="6" key="2">
    <citation type="submission" date="2015-01" db="EMBL/GenBank/DDBJ databases">
        <title>Evolutionary Origins and Diversification of the Mycorrhizal Mutualists.</title>
        <authorList>
            <consortium name="DOE Joint Genome Institute"/>
            <consortium name="Mycorrhizal Genomics Consortium"/>
            <person name="Kohler A."/>
            <person name="Kuo A."/>
            <person name="Nagy L.G."/>
            <person name="Floudas D."/>
            <person name="Copeland A."/>
            <person name="Barry K.W."/>
            <person name="Cichocki N."/>
            <person name="Veneault-Fourrey C."/>
            <person name="LaButti K."/>
            <person name="Lindquist E.A."/>
            <person name="Lipzen A."/>
            <person name="Lundell T."/>
            <person name="Morin E."/>
            <person name="Murat C."/>
            <person name="Riley R."/>
            <person name="Ohm R."/>
            <person name="Sun H."/>
            <person name="Tunlid A."/>
            <person name="Henrissat B."/>
            <person name="Grigoriev I.V."/>
            <person name="Hibbett D.S."/>
            <person name="Martin F."/>
        </authorList>
    </citation>
    <scope>NUCLEOTIDE SEQUENCE [LARGE SCALE GENOMIC DNA]</scope>
    <source>
        <strain evidence="6">LaAM-08-1</strain>
    </source>
</reference>
<dbReference type="SUPFAM" id="SSF56801">
    <property type="entry name" value="Acetyl-CoA synthetase-like"/>
    <property type="match status" value="1"/>
</dbReference>
<evidence type="ECO:0000256" key="2">
    <source>
        <dbReference type="ARBA" id="ARBA00022598"/>
    </source>
</evidence>
<dbReference type="OrthoDB" id="10253115at2759"/>
<dbReference type="InterPro" id="IPR020845">
    <property type="entry name" value="AMP-binding_CS"/>
</dbReference>
<dbReference type="HOGENOM" id="CLU_000022_59_0_1"/>
<dbReference type="Proteomes" id="UP000054477">
    <property type="component" value="Unassembled WGS sequence"/>
</dbReference>